<feature type="transmembrane region" description="Helical" evidence="1">
    <location>
        <begin position="41"/>
        <end position="61"/>
    </location>
</feature>
<comment type="caution">
    <text evidence="2">The sequence shown here is derived from an EMBL/GenBank/DDBJ whole genome shotgun (WGS) entry which is preliminary data.</text>
</comment>
<dbReference type="AlphaFoldDB" id="A0A2P8HHF5"/>
<dbReference type="OrthoDB" id="795301at2"/>
<name>A0A2P8HHF5_CHINA</name>
<keyword evidence="1" id="KW-0472">Membrane</keyword>
<feature type="transmembrane region" description="Helical" evidence="1">
    <location>
        <begin position="153"/>
        <end position="170"/>
    </location>
</feature>
<protein>
    <submittedName>
        <fullName evidence="2">Uncharacterized protein</fullName>
    </submittedName>
</protein>
<evidence type="ECO:0000313" key="3">
    <source>
        <dbReference type="Proteomes" id="UP000240971"/>
    </source>
</evidence>
<reference evidence="2 3" key="1">
    <citation type="submission" date="2018-03" db="EMBL/GenBank/DDBJ databases">
        <title>Genomic Encyclopedia of Archaeal and Bacterial Type Strains, Phase II (KMG-II): from individual species to whole genera.</title>
        <authorList>
            <person name="Goeker M."/>
        </authorList>
    </citation>
    <scope>NUCLEOTIDE SEQUENCE [LARGE SCALE GENOMIC DNA]</scope>
    <source>
        <strain evidence="2 3">DSM 24859</strain>
    </source>
</reference>
<feature type="transmembrane region" description="Helical" evidence="1">
    <location>
        <begin position="67"/>
        <end position="94"/>
    </location>
</feature>
<evidence type="ECO:0000313" key="2">
    <source>
        <dbReference type="EMBL" id="PSL45636.1"/>
    </source>
</evidence>
<keyword evidence="3" id="KW-1185">Reference proteome</keyword>
<dbReference type="RefSeq" id="WP_106529956.1">
    <property type="nucleotide sequence ID" value="NZ_PYAW01000004.1"/>
</dbReference>
<dbReference type="Proteomes" id="UP000240971">
    <property type="component" value="Unassembled WGS sequence"/>
</dbReference>
<feature type="transmembrane region" description="Helical" evidence="1">
    <location>
        <begin position="124"/>
        <end position="141"/>
    </location>
</feature>
<organism evidence="2 3">
    <name type="scientific">Chitinophaga niastensis</name>
    <dbReference type="NCBI Taxonomy" id="536980"/>
    <lineage>
        <taxon>Bacteria</taxon>
        <taxon>Pseudomonadati</taxon>
        <taxon>Bacteroidota</taxon>
        <taxon>Chitinophagia</taxon>
        <taxon>Chitinophagales</taxon>
        <taxon>Chitinophagaceae</taxon>
        <taxon>Chitinophaga</taxon>
    </lineage>
</organism>
<gene>
    <name evidence="2" type="ORF">CLV51_104342</name>
</gene>
<sequence>MCPETNFKDIWNRQPTATAPAASEIISKANQLKRKINNKTLFSILLLTATMVLILLIVYYAKPQMPTTIIGTALVCAAILLFIFVSGSLVHFLFTHNEENRTIKQQLTQLLQLRTRQAFIQKKILTLYFILLSAGIFLYMIEYTLRMSTSGKIAAYGITAGWFALNWFYFRPRTIRKQQARLNEVIDQLQKINQQLEPE</sequence>
<keyword evidence="1" id="KW-1133">Transmembrane helix</keyword>
<keyword evidence="1" id="KW-0812">Transmembrane</keyword>
<proteinExistence type="predicted"/>
<accession>A0A2P8HHF5</accession>
<dbReference type="EMBL" id="PYAW01000004">
    <property type="protein sequence ID" value="PSL45636.1"/>
    <property type="molecule type" value="Genomic_DNA"/>
</dbReference>
<evidence type="ECO:0000256" key="1">
    <source>
        <dbReference type="SAM" id="Phobius"/>
    </source>
</evidence>